<feature type="compositionally biased region" description="Basic and acidic residues" evidence="1">
    <location>
        <begin position="584"/>
        <end position="594"/>
    </location>
</feature>
<keyword evidence="2" id="KW-0472">Membrane</keyword>
<feature type="transmembrane region" description="Helical" evidence="2">
    <location>
        <begin position="235"/>
        <end position="256"/>
    </location>
</feature>
<sequence>MHCGQAPDLMTDLGLQMLLGRMSLLRLGIWTTLFAAATAQTTNISSEILNFVPPCAQECFQSFISANFDSGICGNSPSFQCLCRQRGSSGYTLGEGAASCVSGEGQFGACRGEDGIESAKKTAYHMCVNVSNAQPQTHTAIAATLIQSETGPLLLPTSISTTTPTRTAQTPGLTTTTPTVTLPGGTSSTSITGLPAGFVPISPVTGTSTTRTLRPIATTSPDDAPDPPKFTSAQIAGIALGSAAALVFGILLILLARCLRKKKFRDLEANGFFKIRDSMSPGGKKKKKNREGSDNSPDVMEITAPLPKPKTSHDPLYPHWQPQIPAHAAVGLGLPPTAARGGVMVRPSPATASLSATASPTRPAKPTPRVKEITIPPAAAAVATAPTATAAQARPQESAPRNPPRVVISSPTEPQTTRTAGNSPPKPTLTLAIPKQQTALTRPPAPAVRDSVVTEFAEDGEGDPTSASTSVWRPPPSDPQSATTIYFADKSGNWILRNTSAPHRDAEPAGTASRRAAPGATPSRPAVQDVRSSPVELPSPEHKTRAERAREVYRGFSPDAVVSPLRLPRKPGQQGRLGSPIAFKDQRQQQRWEHAQYSSPSLASSTPEMVQRSGQANMKSPSADIYFAVSPEERDSRGGQKRSGGKRATPRFSQGSATSIEDAADDDAAQMDLSPVAESPNTPISPGKSPVTYPKIRKRNNDEQASGRNAGQGGDRYNVPRTRTVTPSVPQQQKQAGPRKPRDGAPNLRPQANRNPSEPRTGSPEMQAGQAPPLEAQYLQRQRQIGNPASYWNNQQPPPPQQRTQQQFPAQPPPPTPPYELPGEMPNLPTSGNRRYNTPPQQHHPYLQQHAPGRPAYLPTPADTPQSRIERPPAQPTSAQRPTTNESTSAAPTTISTPTTATSTTSSQGSLLAKRRGADKAAALALSNSATAGKSSGRSKKWKKEVVEEPDVVQEPPRRQGQQQGRDEFAARYGQVPITPGWVPELTPTRRGGDLYLNVR</sequence>
<feature type="region of interest" description="Disordered" evidence="1">
    <location>
        <begin position="381"/>
        <end position="430"/>
    </location>
</feature>
<protein>
    <recommendedName>
        <fullName evidence="5">Extracellular membrane protein CFEM domain-containing protein</fullName>
    </recommendedName>
</protein>
<feature type="region of interest" description="Disordered" evidence="1">
    <location>
        <begin position="203"/>
        <end position="228"/>
    </location>
</feature>
<feature type="compositionally biased region" description="Low complexity" evidence="1">
    <location>
        <begin position="346"/>
        <end position="364"/>
    </location>
</feature>
<proteinExistence type="predicted"/>
<feature type="compositionally biased region" description="Polar residues" evidence="1">
    <location>
        <begin position="596"/>
        <end position="620"/>
    </location>
</feature>
<feature type="region of interest" description="Disordered" evidence="1">
    <location>
        <begin position="454"/>
        <end position="484"/>
    </location>
</feature>
<feature type="compositionally biased region" description="Low complexity" evidence="1">
    <location>
        <begin position="839"/>
        <end position="852"/>
    </location>
</feature>
<feature type="compositionally biased region" description="Polar residues" evidence="1">
    <location>
        <begin position="828"/>
        <end position="838"/>
    </location>
</feature>
<evidence type="ECO:0000313" key="3">
    <source>
        <dbReference type="EMBL" id="KAL1842645.1"/>
    </source>
</evidence>
<evidence type="ECO:0000313" key="4">
    <source>
        <dbReference type="Proteomes" id="UP001583172"/>
    </source>
</evidence>
<feature type="compositionally biased region" description="Polar residues" evidence="1">
    <location>
        <begin position="876"/>
        <end position="886"/>
    </location>
</feature>
<dbReference type="EMBL" id="JAZGSY010000036">
    <property type="protein sequence ID" value="KAL1842645.1"/>
    <property type="molecule type" value="Genomic_DNA"/>
</dbReference>
<feature type="region of interest" description="Disordered" evidence="1">
    <location>
        <begin position="275"/>
        <end position="302"/>
    </location>
</feature>
<feature type="compositionally biased region" description="Low complexity" evidence="1">
    <location>
        <begin position="920"/>
        <end position="936"/>
    </location>
</feature>
<keyword evidence="2" id="KW-1133">Transmembrane helix</keyword>
<feature type="compositionally biased region" description="Polar residues" evidence="1">
    <location>
        <begin position="779"/>
        <end position="794"/>
    </location>
</feature>
<feature type="compositionally biased region" description="Low complexity" evidence="1">
    <location>
        <begin position="381"/>
        <end position="393"/>
    </location>
</feature>
<feature type="compositionally biased region" description="Polar residues" evidence="1">
    <location>
        <begin position="750"/>
        <end position="760"/>
    </location>
</feature>
<feature type="compositionally biased region" description="Low complexity" evidence="1">
    <location>
        <begin position="953"/>
        <end position="964"/>
    </location>
</feature>
<feature type="compositionally biased region" description="Basic residues" evidence="1">
    <location>
        <begin position="639"/>
        <end position="649"/>
    </location>
</feature>
<comment type="caution">
    <text evidence="3">The sequence shown here is derived from an EMBL/GenBank/DDBJ whole genome shotgun (WGS) entry which is preliminary data.</text>
</comment>
<evidence type="ECO:0008006" key="5">
    <source>
        <dbReference type="Google" id="ProtNLM"/>
    </source>
</evidence>
<feature type="compositionally biased region" description="Low complexity" evidence="1">
    <location>
        <begin position="887"/>
        <end position="907"/>
    </location>
</feature>
<evidence type="ECO:0000256" key="2">
    <source>
        <dbReference type="SAM" id="Phobius"/>
    </source>
</evidence>
<feature type="region of interest" description="Disordered" evidence="1">
    <location>
        <begin position="496"/>
        <end position="1000"/>
    </location>
</feature>
<name>A0ABR3VLJ3_HUMIN</name>
<accession>A0ABR3VLJ3</accession>
<feature type="compositionally biased region" description="Pro residues" evidence="1">
    <location>
        <begin position="810"/>
        <end position="820"/>
    </location>
</feature>
<evidence type="ECO:0000256" key="1">
    <source>
        <dbReference type="SAM" id="MobiDB-lite"/>
    </source>
</evidence>
<reference evidence="3 4" key="1">
    <citation type="journal article" date="2024" name="Commun. Biol.">
        <title>Comparative genomic analysis of thermophilic fungi reveals convergent evolutionary adaptations and gene losses.</title>
        <authorList>
            <person name="Steindorff A.S."/>
            <person name="Aguilar-Pontes M.V."/>
            <person name="Robinson A.J."/>
            <person name="Andreopoulos B."/>
            <person name="LaButti K."/>
            <person name="Kuo A."/>
            <person name="Mondo S."/>
            <person name="Riley R."/>
            <person name="Otillar R."/>
            <person name="Haridas S."/>
            <person name="Lipzen A."/>
            <person name="Grimwood J."/>
            <person name="Schmutz J."/>
            <person name="Clum A."/>
            <person name="Reid I.D."/>
            <person name="Moisan M.C."/>
            <person name="Butler G."/>
            <person name="Nguyen T.T.M."/>
            <person name="Dewar K."/>
            <person name="Conant G."/>
            <person name="Drula E."/>
            <person name="Henrissat B."/>
            <person name="Hansel C."/>
            <person name="Singer S."/>
            <person name="Hutchinson M.I."/>
            <person name="de Vries R.P."/>
            <person name="Natvig D.O."/>
            <person name="Powell A.J."/>
            <person name="Tsang A."/>
            <person name="Grigoriev I.V."/>
        </authorList>
    </citation>
    <scope>NUCLEOTIDE SEQUENCE [LARGE SCALE GENOMIC DNA]</scope>
    <source>
        <strain evidence="3 4">CBS 620.91</strain>
    </source>
</reference>
<feature type="compositionally biased region" description="Polar residues" evidence="1">
    <location>
        <begin position="204"/>
        <end position="220"/>
    </location>
</feature>
<feature type="compositionally biased region" description="Polar residues" evidence="1">
    <location>
        <begin position="721"/>
        <end position="735"/>
    </location>
</feature>
<dbReference type="Proteomes" id="UP001583172">
    <property type="component" value="Unassembled WGS sequence"/>
</dbReference>
<feature type="region of interest" description="Disordered" evidence="1">
    <location>
        <begin position="161"/>
        <end position="185"/>
    </location>
</feature>
<organism evidence="3 4">
    <name type="scientific">Humicola insolens</name>
    <name type="common">Soft-rot fungus</name>
    <dbReference type="NCBI Taxonomy" id="85995"/>
    <lineage>
        <taxon>Eukaryota</taxon>
        <taxon>Fungi</taxon>
        <taxon>Dikarya</taxon>
        <taxon>Ascomycota</taxon>
        <taxon>Pezizomycotina</taxon>
        <taxon>Sordariomycetes</taxon>
        <taxon>Sordariomycetidae</taxon>
        <taxon>Sordariales</taxon>
        <taxon>Chaetomiaceae</taxon>
        <taxon>Mycothermus</taxon>
    </lineage>
</organism>
<feature type="compositionally biased region" description="Polar residues" evidence="1">
    <location>
        <begin position="409"/>
        <end position="422"/>
    </location>
</feature>
<keyword evidence="4" id="KW-1185">Reference proteome</keyword>
<gene>
    <name evidence="3" type="ORF">VTJ49DRAFT_4556</name>
</gene>
<feature type="compositionally biased region" description="Basic and acidic residues" evidence="1">
    <location>
        <begin position="539"/>
        <end position="553"/>
    </location>
</feature>
<keyword evidence="2" id="KW-0812">Transmembrane</keyword>
<feature type="region of interest" description="Disordered" evidence="1">
    <location>
        <begin position="345"/>
        <end position="369"/>
    </location>
</feature>